<organism evidence="2 3">
    <name type="scientific">Candidatus Zambryskibacteria bacterium CG22_combo_CG10-13_8_21_14_all_42_17</name>
    <dbReference type="NCBI Taxonomy" id="1975118"/>
    <lineage>
        <taxon>Bacteria</taxon>
        <taxon>Candidatus Zambryskiibacteriota</taxon>
    </lineage>
</organism>
<dbReference type="AlphaFoldDB" id="A0A2H0BCV0"/>
<gene>
    <name evidence="2" type="ORF">COX06_02800</name>
</gene>
<evidence type="ECO:0000313" key="3">
    <source>
        <dbReference type="Proteomes" id="UP000229794"/>
    </source>
</evidence>
<dbReference type="Proteomes" id="UP000229794">
    <property type="component" value="Unassembled WGS sequence"/>
</dbReference>
<name>A0A2H0BCV0_9BACT</name>
<feature type="domain" description="Aminoglycoside phosphotransferase" evidence="1">
    <location>
        <begin position="60"/>
        <end position="269"/>
    </location>
</feature>
<evidence type="ECO:0000259" key="1">
    <source>
        <dbReference type="Pfam" id="PF01636"/>
    </source>
</evidence>
<proteinExistence type="predicted"/>
<reference evidence="2 3" key="1">
    <citation type="submission" date="2017-09" db="EMBL/GenBank/DDBJ databases">
        <title>Depth-based differentiation of microbial function through sediment-hosted aquifers and enrichment of novel symbionts in the deep terrestrial subsurface.</title>
        <authorList>
            <person name="Probst A.J."/>
            <person name="Ladd B."/>
            <person name="Jarett J.K."/>
            <person name="Geller-Mcgrath D.E."/>
            <person name="Sieber C.M."/>
            <person name="Emerson J.B."/>
            <person name="Anantharaman K."/>
            <person name="Thomas B.C."/>
            <person name="Malmstrom R."/>
            <person name="Stieglmeier M."/>
            <person name="Klingl A."/>
            <person name="Woyke T."/>
            <person name="Ryan C.M."/>
            <person name="Banfield J.F."/>
        </authorList>
    </citation>
    <scope>NUCLEOTIDE SEQUENCE [LARGE SCALE GENOMIC DNA]</scope>
    <source>
        <strain evidence="2">CG22_combo_CG10-13_8_21_14_all_42_17</strain>
    </source>
</reference>
<sequence length="302" mass="35174">MNDKLNELLDGTKVKKILERHLNEALDLNEILDIKIIPIKTYLDETSFSFIGIYELTAQDTNKKMVVKKVFASAHSTPNKRKDFIIGNFLADKSSKYDPKFLKIPESYAFIESHGLYLREYIDGETLDKFILKNHNMSAFVTEIISNSLLEFQKIKISSDFTYEDRANFTDLNKNITILEKQAHSSFPAVRNEFKEIEGLFHSIKKQEERSPKVLSHGDFNLFNLVITSDNEIIFIDYDDVGFRNYLWDVARLTCSLKSDDFLDAFFKAKNGHINESDQRLFDIYKKYFGLLDRTHVLAWGF</sequence>
<comment type="caution">
    <text evidence="2">The sequence shown here is derived from an EMBL/GenBank/DDBJ whole genome shotgun (WGS) entry which is preliminary data.</text>
</comment>
<evidence type="ECO:0000313" key="2">
    <source>
        <dbReference type="EMBL" id="PIP55507.1"/>
    </source>
</evidence>
<dbReference type="InterPro" id="IPR011009">
    <property type="entry name" value="Kinase-like_dom_sf"/>
</dbReference>
<dbReference type="InterPro" id="IPR002575">
    <property type="entry name" value="Aminoglycoside_PTrfase"/>
</dbReference>
<protein>
    <recommendedName>
        <fullName evidence="1">Aminoglycoside phosphotransferase domain-containing protein</fullName>
    </recommendedName>
</protein>
<dbReference type="EMBL" id="PCST01000037">
    <property type="protein sequence ID" value="PIP55507.1"/>
    <property type="molecule type" value="Genomic_DNA"/>
</dbReference>
<dbReference type="Gene3D" id="3.90.1200.10">
    <property type="match status" value="1"/>
</dbReference>
<dbReference type="Pfam" id="PF01636">
    <property type="entry name" value="APH"/>
    <property type="match status" value="1"/>
</dbReference>
<accession>A0A2H0BCV0</accession>
<dbReference type="SUPFAM" id="SSF56112">
    <property type="entry name" value="Protein kinase-like (PK-like)"/>
    <property type="match status" value="1"/>
</dbReference>